<dbReference type="Proteomes" id="UP000318081">
    <property type="component" value="Chromosome"/>
</dbReference>
<keyword evidence="3" id="KW-1185">Reference proteome</keyword>
<dbReference type="EMBL" id="CP036432">
    <property type="protein sequence ID" value="QDV86963.1"/>
    <property type="molecule type" value="Genomic_DNA"/>
</dbReference>
<gene>
    <name evidence="1" type="ORF">TBK1r_59900</name>
    <name evidence="2" type="ORF">TBK1r_60680</name>
</gene>
<proteinExistence type="predicted"/>
<dbReference type="EMBL" id="CP036432">
    <property type="protein sequence ID" value="QDV87041.1"/>
    <property type="molecule type" value="Genomic_DNA"/>
</dbReference>
<protein>
    <submittedName>
        <fullName evidence="1">Uncharacterized protein</fullName>
    </submittedName>
</protein>
<sequence length="102" mass="11666">MTNGKEKIIRIIDECGGDWRKMNETQLKRIADLTFGSGHDQKPQATYGDVRAIGGTVLRDRVWKAENVRFKPWAKKRLAETGTLDLSFRPGIEMAWESSEEQ</sequence>
<name>A0ABX5XY61_9BACT</name>
<dbReference type="RefSeq" id="WP_145218474.1">
    <property type="nucleotide sequence ID" value="NZ_CP036432.1"/>
</dbReference>
<evidence type="ECO:0000313" key="2">
    <source>
        <dbReference type="EMBL" id="QDV87041.1"/>
    </source>
</evidence>
<evidence type="ECO:0000313" key="3">
    <source>
        <dbReference type="Proteomes" id="UP000318081"/>
    </source>
</evidence>
<reference evidence="1 3" key="1">
    <citation type="submission" date="2019-02" db="EMBL/GenBank/DDBJ databases">
        <title>Deep-cultivation of Planctomycetes and their phenomic and genomic characterization uncovers novel biology.</title>
        <authorList>
            <person name="Wiegand S."/>
            <person name="Jogler M."/>
            <person name="Boedeker C."/>
            <person name="Pinto D."/>
            <person name="Vollmers J."/>
            <person name="Rivas-Marin E."/>
            <person name="Kohn T."/>
            <person name="Peeters S.H."/>
            <person name="Heuer A."/>
            <person name="Rast P."/>
            <person name="Oberbeckmann S."/>
            <person name="Bunk B."/>
            <person name="Jeske O."/>
            <person name="Meyerdierks A."/>
            <person name="Storesund J.E."/>
            <person name="Kallscheuer N."/>
            <person name="Luecker S."/>
            <person name="Lage O.M."/>
            <person name="Pohl T."/>
            <person name="Merkel B.J."/>
            <person name="Hornburger P."/>
            <person name="Mueller R.-W."/>
            <person name="Bruemmer F."/>
            <person name="Labrenz M."/>
            <person name="Spormann A.M."/>
            <person name="Op den Camp H."/>
            <person name="Overmann J."/>
            <person name="Amann R."/>
            <person name="Jetten M.S.M."/>
            <person name="Mascher T."/>
            <person name="Medema M.H."/>
            <person name="Devos D.P."/>
            <person name="Kaster A.-K."/>
            <person name="Ovreas L."/>
            <person name="Rohde M."/>
            <person name="Galperin M.Y."/>
            <person name="Jogler C."/>
        </authorList>
    </citation>
    <scope>NUCLEOTIDE SEQUENCE [LARGE SCALE GENOMIC DNA]</scope>
    <source>
        <strain evidence="1 3">TBK1r</strain>
    </source>
</reference>
<evidence type="ECO:0000313" key="1">
    <source>
        <dbReference type="EMBL" id="QDV86963.1"/>
    </source>
</evidence>
<accession>A0ABX5XY61</accession>
<organism evidence="1 3">
    <name type="scientific">Stieleria magnilauensis</name>
    <dbReference type="NCBI Taxonomy" id="2527963"/>
    <lineage>
        <taxon>Bacteria</taxon>
        <taxon>Pseudomonadati</taxon>
        <taxon>Planctomycetota</taxon>
        <taxon>Planctomycetia</taxon>
        <taxon>Pirellulales</taxon>
        <taxon>Pirellulaceae</taxon>
        <taxon>Stieleria</taxon>
    </lineage>
</organism>